<comment type="caution">
    <text evidence="2">The sequence shown here is derived from an EMBL/GenBank/DDBJ whole genome shotgun (WGS) entry which is preliminary data.</text>
</comment>
<evidence type="ECO:0000313" key="2">
    <source>
        <dbReference type="EMBL" id="KAH8042238.1"/>
    </source>
</evidence>
<feature type="compositionally biased region" description="Basic and acidic residues" evidence="1">
    <location>
        <begin position="171"/>
        <end position="180"/>
    </location>
</feature>
<sequence>MKFRLHREVNLYYNTLLYGFYQKYDATQGRAFDVDDPLHISTKRRKRELGDETPAGARFPVAQAPGAPTSGVQTFGDDAAVQVSPAAQTSGSKTPSGARTPGGRPASRKQGKPKPGDKTPKRLSPPSPGVRAGKGSATPRDQCYAKIGRRRGRHYHHRRHHDVVQDEEEREEARNHDPRSRYATSSVDQGAKARSRVIARLQKELPTNRALFRPGRRAAKFVQGRNNAAGPASEISSSYDIGASASPTT</sequence>
<keyword evidence="3" id="KW-1185">Reference proteome</keyword>
<reference evidence="2" key="1">
    <citation type="journal article" date="2020" name="Cell">
        <title>Large-Scale Comparative Analyses of Tick Genomes Elucidate Their Genetic Diversity and Vector Capacities.</title>
        <authorList>
            <consortium name="Tick Genome and Microbiome Consortium (TIGMIC)"/>
            <person name="Jia N."/>
            <person name="Wang J."/>
            <person name="Shi W."/>
            <person name="Du L."/>
            <person name="Sun Y."/>
            <person name="Zhan W."/>
            <person name="Jiang J.F."/>
            <person name="Wang Q."/>
            <person name="Zhang B."/>
            <person name="Ji P."/>
            <person name="Bell-Sakyi L."/>
            <person name="Cui X.M."/>
            <person name="Yuan T.T."/>
            <person name="Jiang B.G."/>
            <person name="Yang W.F."/>
            <person name="Lam T.T."/>
            <person name="Chang Q.C."/>
            <person name="Ding S.J."/>
            <person name="Wang X.J."/>
            <person name="Zhu J.G."/>
            <person name="Ruan X.D."/>
            <person name="Zhao L."/>
            <person name="Wei J.T."/>
            <person name="Ye R.Z."/>
            <person name="Que T.C."/>
            <person name="Du C.H."/>
            <person name="Zhou Y.H."/>
            <person name="Cheng J.X."/>
            <person name="Dai P.F."/>
            <person name="Guo W.B."/>
            <person name="Han X.H."/>
            <person name="Huang E.J."/>
            <person name="Li L.F."/>
            <person name="Wei W."/>
            <person name="Gao Y.C."/>
            <person name="Liu J.Z."/>
            <person name="Shao H.Z."/>
            <person name="Wang X."/>
            <person name="Wang C.C."/>
            <person name="Yang T.C."/>
            <person name="Huo Q.B."/>
            <person name="Li W."/>
            <person name="Chen H.Y."/>
            <person name="Chen S.E."/>
            <person name="Zhou L.G."/>
            <person name="Ni X.B."/>
            <person name="Tian J.H."/>
            <person name="Sheng Y."/>
            <person name="Liu T."/>
            <person name="Pan Y.S."/>
            <person name="Xia L.Y."/>
            <person name="Li J."/>
            <person name="Zhao F."/>
            <person name="Cao W.C."/>
        </authorList>
    </citation>
    <scope>NUCLEOTIDE SEQUENCE</scope>
    <source>
        <strain evidence="2">Rmic-2018</strain>
    </source>
</reference>
<feature type="compositionally biased region" description="Polar residues" evidence="1">
    <location>
        <begin position="85"/>
        <end position="97"/>
    </location>
</feature>
<accession>A0A9J6F651</accession>
<feature type="compositionally biased region" description="Polar residues" evidence="1">
    <location>
        <begin position="234"/>
        <end position="249"/>
    </location>
</feature>
<evidence type="ECO:0000313" key="3">
    <source>
        <dbReference type="Proteomes" id="UP000821866"/>
    </source>
</evidence>
<name>A0A9J6F651_RHIMP</name>
<protein>
    <submittedName>
        <fullName evidence="2">Uncharacterized protein</fullName>
    </submittedName>
</protein>
<feature type="compositionally biased region" description="Basic residues" evidence="1">
    <location>
        <begin position="147"/>
        <end position="161"/>
    </location>
</feature>
<reference evidence="2" key="2">
    <citation type="submission" date="2021-09" db="EMBL/GenBank/DDBJ databases">
        <authorList>
            <person name="Jia N."/>
            <person name="Wang J."/>
            <person name="Shi W."/>
            <person name="Du L."/>
            <person name="Sun Y."/>
            <person name="Zhan W."/>
            <person name="Jiang J."/>
            <person name="Wang Q."/>
            <person name="Zhang B."/>
            <person name="Ji P."/>
            <person name="Sakyi L.B."/>
            <person name="Cui X."/>
            <person name="Yuan T."/>
            <person name="Jiang B."/>
            <person name="Yang W."/>
            <person name="Lam T.T.-Y."/>
            <person name="Chang Q."/>
            <person name="Ding S."/>
            <person name="Wang X."/>
            <person name="Zhu J."/>
            <person name="Ruan X."/>
            <person name="Zhao L."/>
            <person name="Wei J."/>
            <person name="Que T."/>
            <person name="Du C."/>
            <person name="Cheng J."/>
            <person name="Dai P."/>
            <person name="Han X."/>
            <person name="Huang E."/>
            <person name="Gao Y."/>
            <person name="Liu J."/>
            <person name="Shao H."/>
            <person name="Ye R."/>
            <person name="Li L."/>
            <person name="Wei W."/>
            <person name="Wang X."/>
            <person name="Wang C."/>
            <person name="Huo Q."/>
            <person name="Li W."/>
            <person name="Guo W."/>
            <person name="Chen H."/>
            <person name="Chen S."/>
            <person name="Zhou L."/>
            <person name="Zhou L."/>
            <person name="Ni X."/>
            <person name="Tian J."/>
            <person name="Zhou Y."/>
            <person name="Sheng Y."/>
            <person name="Liu T."/>
            <person name="Pan Y."/>
            <person name="Xia L."/>
            <person name="Li J."/>
            <person name="Zhao F."/>
            <person name="Cao W."/>
        </authorList>
    </citation>
    <scope>NUCLEOTIDE SEQUENCE</scope>
    <source>
        <strain evidence="2">Rmic-2018</strain>
        <tissue evidence="2">Larvae</tissue>
    </source>
</reference>
<feature type="region of interest" description="Disordered" evidence="1">
    <location>
        <begin position="44"/>
        <end position="194"/>
    </location>
</feature>
<dbReference type="AlphaFoldDB" id="A0A9J6F651"/>
<organism evidence="2 3">
    <name type="scientific">Rhipicephalus microplus</name>
    <name type="common">Cattle tick</name>
    <name type="synonym">Boophilus microplus</name>
    <dbReference type="NCBI Taxonomy" id="6941"/>
    <lineage>
        <taxon>Eukaryota</taxon>
        <taxon>Metazoa</taxon>
        <taxon>Ecdysozoa</taxon>
        <taxon>Arthropoda</taxon>
        <taxon>Chelicerata</taxon>
        <taxon>Arachnida</taxon>
        <taxon>Acari</taxon>
        <taxon>Parasitiformes</taxon>
        <taxon>Ixodida</taxon>
        <taxon>Ixodoidea</taxon>
        <taxon>Ixodidae</taxon>
        <taxon>Rhipicephalinae</taxon>
        <taxon>Rhipicephalus</taxon>
        <taxon>Boophilus</taxon>
    </lineage>
</organism>
<gene>
    <name evidence="2" type="ORF">HPB51_021322</name>
</gene>
<evidence type="ECO:0000256" key="1">
    <source>
        <dbReference type="SAM" id="MobiDB-lite"/>
    </source>
</evidence>
<dbReference type="Proteomes" id="UP000821866">
    <property type="component" value="Chromosome 1"/>
</dbReference>
<dbReference type="EMBL" id="JABSTU010000001">
    <property type="protein sequence ID" value="KAH8042238.1"/>
    <property type="molecule type" value="Genomic_DNA"/>
</dbReference>
<proteinExistence type="predicted"/>
<feature type="region of interest" description="Disordered" evidence="1">
    <location>
        <begin position="222"/>
        <end position="249"/>
    </location>
</feature>